<evidence type="ECO:0000256" key="1">
    <source>
        <dbReference type="SAM" id="MobiDB-lite"/>
    </source>
</evidence>
<reference evidence="2" key="1">
    <citation type="submission" date="2021-01" db="EMBL/GenBank/DDBJ databases">
        <authorList>
            <person name="Corre E."/>
            <person name="Pelletier E."/>
            <person name="Niang G."/>
            <person name="Scheremetjew M."/>
            <person name="Finn R."/>
            <person name="Kale V."/>
            <person name="Holt S."/>
            <person name="Cochrane G."/>
            <person name="Meng A."/>
            <person name="Brown T."/>
            <person name="Cohen L."/>
        </authorList>
    </citation>
    <scope>NUCLEOTIDE SEQUENCE</scope>
    <source>
        <strain evidence="2">CCMP1320</strain>
    </source>
</reference>
<accession>A0A7S3QZ04</accession>
<sequence>MGALQQQQQQQDCDVQVLRFSTPSLPSGGGQDHAWPHPQPQQRQQLLVPQQALHPCSAPGAAGRVVSSLRRRAASDASGEAGAALNTRAETQLTAAGTGGRAGAQAANEGSSSCADGVLLRNLQQDPTLGGSEGAARPMDVRAHRTAGVGSRCRDARLKAHHQTEQESLAQWQVRFWYLCPCLSANALALVPMPWCLLQVWALVPGYHTEPSHLCTSSSLVMPLSDQHTTHRQHLCSTLDTSTLSSHRLHLKHHEALTPVLFQVIACIQSITKSWPAIISSSGRQATPHPQQLLHAPASARVLIAAPAAHHAHGSRCVCPG</sequence>
<name>A0A7S3QZ04_DUNTE</name>
<gene>
    <name evidence="2" type="ORF">DTER00134_LOCUS12831</name>
</gene>
<feature type="region of interest" description="Disordered" evidence="1">
    <location>
        <begin position="20"/>
        <end position="41"/>
    </location>
</feature>
<protein>
    <submittedName>
        <fullName evidence="2">Uncharacterized protein</fullName>
    </submittedName>
</protein>
<dbReference type="EMBL" id="HBIP01021487">
    <property type="protein sequence ID" value="CAE0497758.1"/>
    <property type="molecule type" value="Transcribed_RNA"/>
</dbReference>
<dbReference type="AlphaFoldDB" id="A0A7S3QZ04"/>
<evidence type="ECO:0000313" key="2">
    <source>
        <dbReference type="EMBL" id="CAE0497758.1"/>
    </source>
</evidence>
<organism evidence="2">
    <name type="scientific">Dunaliella tertiolecta</name>
    <name type="common">Green alga</name>
    <dbReference type="NCBI Taxonomy" id="3047"/>
    <lineage>
        <taxon>Eukaryota</taxon>
        <taxon>Viridiplantae</taxon>
        <taxon>Chlorophyta</taxon>
        <taxon>core chlorophytes</taxon>
        <taxon>Chlorophyceae</taxon>
        <taxon>CS clade</taxon>
        <taxon>Chlamydomonadales</taxon>
        <taxon>Dunaliellaceae</taxon>
        <taxon>Dunaliella</taxon>
    </lineage>
</organism>
<proteinExistence type="predicted"/>